<feature type="domain" description="Helicase ATP-binding" evidence="9">
    <location>
        <begin position="32"/>
        <end position="207"/>
    </location>
</feature>
<dbReference type="GO" id="GO:0005829">
    <property type="term" value="C:cytosol"/>
    <property type="evidence" value="ECO:0007669"/>
    <property type="project" value="TreeGrafter"/>
</dbReference>
<dbReference type="InterPro" id="IPR014001">
    <property type="entry name" value="Helicase_ATP-bd"/>
</dbReference>
<dbReference type="PANTHER" id="PTHR47959">
    <property type="entry name" value="ATP-DEPENDENT RNA HELICASE RHLE-RELATED"/>
    <property type="match status" value="1"/>
</dbReference>
<proteinExistence type="inferred from homology"/>
<dbReference type="CDD" id="cd00268">
    <property type="entry name" value="DEADc"/>
    <property type="match status" value="1"/>
</dbReference>
<evidence type="ECO:0000256" key="5">
    <source>
        <dbReference type="ARBA" id="ARBA00038437"/>
    </source>
</evidence>
<dbReference type="RefSeq" id="WP_147705642.1">
    <property type="nucleotide sequence ID" value="NZ_VDUY01000008.1"/>
</dbReference>
<evidence type="ECO:0000313" key="12">
    <source>
        <dbReference type="EMBL" id="TXL63488.1"/>
    </source>
</evidence>
<evidence type="ECO:0000313" key="13">
    <source>
        <dbReference type="Proteomes" id="UP000321548"/>
    </source>
</evidence>
<feature type="domain" description="DEAD-box RNA helicase Q" evidence="11">
    <location>
        <begin position="1"/>
        <end position="29"/>
    </location>
</feature>
<dbReference type="GO" id="GO:0003724">
    <property type="term" value="F:RNA helicase activity"/>
    <property type="evidence" value="ECO:0007669"/>
    <property type="project" value="InterPro"/>
</dbReference>
<dbReference type="PROSITE" id="PS51195">
    <property type="entry name" value="Q_MOTIF"/>
    <property type="match status" value="1"/>
</dbReference>
<sequence length="504" mass="54189">MTFSDLGLAAPLLAALSEAGFTQPTQVQSDAIPAVLEGADLLVSSQTGSGKTAAFMLPSLQRLLEPASKAGKGPRILVLAPTRELALQVNEAATQYAAGVRRFTSATLVGGAPYAPQMRKLSRPLDLVVATPGRLIDHLEAGRIDFSRLEVLILDEADRMLDMGFLADIERIVGSTPAERQTLLFSATLDGVVGDLARRLTRSPRRIDVASTVAQKADIEQVLMYADDLSHKSRLLDALLRRDDMQQCVVFAATRQSTEDLREQLSASGFSVAALHGDMHQGQRNRTLDGMRAGRTRVLVATDVAARGIDVAGITHVINFDVPRQAEDYVHRIGRTGRAGRSGMAVTLLRHDEHYRARLIERYTGQPIRIDVIPGLEPRARASRPAGKPGSKPAGAWGAKRGNGWTGKPAGAWGGKQGAGWSDKPRGAWSDKPAGDWKAKPAGEWKPRPAGEWKPRPAGEWQARPAGERRDNRAGGRDGARGAAASHPRSGAPGTGFARRRQEA</sequence>
<evidence type="ECO:0000256" key="7">
    <source>
        <dbReference type="RuleBase" id="RU000492"/>
    </source>
</evidence>
<dbReference type="CDD" id="cd18787">
    <property type="entry name" value="SF2_C_DEAD"/>
    <property type="match status" value="1"/>
</dbReference>
<dbReference type="InterPro" id="IPR050079">
    <property type="entry name" value="DEAD_box_RNA_helicase"/>
</dbReference>
<keyword evidence="13" id="KW-1185">Reference proteome</keyword>
<evidence type="ECO:0000256" key="3">
    <source>
        <dbReference type="ARBA" id="ARBA00022806"/>
    </source>
</evidence>
<dbReference type="InterPro" id="IPR000629">
    <property type="entry name" value="RNA-helicase_DEAD-box_CS"/>
</dbReference>
<comment type="caution">
    <text evidence="12">The sequence shown here is derived from an EMBL/GenBank/DDBJ whole genome shotgun (WGS) entry which is preliminary data.</text>
</comment>
<organism evidence="12 13">
    <name type="scientific">Zeimonas arvi</name>
    <dbReference type="NCBI Taxonomy" id="2498847"/>
    <lineage>
        <taxon>Bacteria</taxon>
        <taxon>Pseudomonadati</taxon>
        <taxon>Pseudomonadota</taxon>
        <taxon>Betaproteobacteria</taxon>
        <taxon>Burkholderiales</taxon>
        <taxon>Burkholderiaceae</taxon>
        <taxon>Zeimonas</taxon>
    </lineage>
</organism>
<keyword evidence="3 7" id="KW-0347">Helicase</keyword>
<dbReference type="SMART" id="SM00487">
    <property type="entry name" value="DEXDc"/>
    <property type="match status" value="1"/>
</dbReference>
<dbReference type="SMART" id="SM00490">
    <property type="entry name" value="HELICc"/>
    <property type="match status" value="1"/>
</dbReference>
<dbReference type="PROSITE" id="PS51192">
    <property type="entry name" value="HELICASE_ATP_BIND_1"/>
    <property type="match status" value="1"/>
</dbReference>
<comment type="similarity">
    <text evidence="5 7">Belongs to the DEAD box helicase family.</text>
</comment>
<dbReference type="InterPro" id="IPR044742">
    <property type="entry name" value="DEAD/DEAH_RhlB"/>
</dbReference>
<dbReference type="EMBL" id="VDUY01000008">
    <property type="protein sequence ID" value="TXL63488.1"/>
    <property type="molecule type" value="Genomic_DNA"/>
</dbReference>
<dbReference type="Pfam" id="PF00271">
    <property type="entry name" value="Helicase_C"/>
    <property type="match status" value="1"/>
</dbReference>
<feature type="region of interest" description="Disordered" evidence="8">
    <location>
        <begin position="379"/>
        <end position="504"/>
    </location>
</feature>
<keyword evidence="4 7" id="KW-0067">ATP-binding</keyword>
<accession>A0A5C8NQG5</accession>
<dbReference type="InterPro" id="IPR027417">
    <property type="entry name" value="P-loop_NTPase"/>
</dbReference>
<dbReference type="GO" id="GO:0005524">
    <property type="term" value="F:ATP binding"/>
    <property type="evidence" value="ECO:0007669"/>
    <property type="project" value="UniProtKB-KW"/>
</dbReference>
<evidence type="ECO:0000256" key="8">
    <source>
        <dbReference type="SAM" id="MobiDB-lite"/>
    </source>
</evidence>
<keyword evidence="1 7" id="KW-0547">Nucleotide-binding</keyword>
<evidence type="ECO:0000259" key="11">
    <source>
        <dbReference type="PROSITE" id="PS51195"/>
    </source>
</evidence>
<keyword evidence="2 7" id="KW-0378">Hydrolase</keyword>
<dbReference type="InterPro" id="IPR014014">
    <property type="entry name" value="RNA_helicase_DEAD_Q_motif"/>
</dbReference>
<dbReference type="AlphaFoldDB" id="A0A5C8NQG5"/>
<gene>
    <name evidence="12" type="ORF">FHP08_16680</name>
</gene>
<dbReference type="PROSITE" id="PS00039">
    <property type="entry name" value="DEAD_ATP_HELICASE"/>
    <property type="match status" value="1"/>
</dbReference>
<evidence type="ECO:0000259" key="9">
    <source>
        <dbReference type="PROSITE" id="PS51192"/>
    </source>
</evidence>
<evidence type="ECO:0000256" key="6">
    <source>
        <dbReference type="PROSITE-ProRule" id="PRU00552"/>
    </source>
</evidence>
<dbReference type="PANTHER" id="PTHR47959:SF17">
    <property type="entry name" value="ATP-DEPENDENT RNA HELICASE DEAD BOX FAMILY"/>
    <property type="match status" value="1"/>
</dbReference>
<evidence type="ECO:0000259" key="10">
    <source>
        <dbReference type="PROSITE" id="PS51194"/>
    </source>
</evidence>
<name>A0A5C8NQG5_9BURK</name>
<dbReference type="InterPro" id="IPR011545">
    <property type="entry name" value="DEAD/DEAH_box_helicase_dom"/>
</dbReference>
<dbReference type="GO" id="GO:0003676">
    <property type="term" value="F:nucleic acid binding"/>
    <property type="evidence" value="ECO:0007669"/>
    <property type="project" value="InterPro"/>
</dbReference>
<reference evidence="12 13" key="1">
    <citation type="submission" date="2019-06" db="EMBL/GenBank/DDBJ databases">
        <title>Quisquiliibacterium sp. nov., isolated from a maize field.</title>
        <authorList>
            <person name="Lin S.-Y."/>
            <person name="Tsai C.-F."/>
            <person name="Young C.-C."/>
        </authorList>
    </citation>
    <scope>NUCLEOTIDE SEQUENCE [LARGE SCALE GENOMIC DNA]</scope>
    <source>
        <strain evidence="12 13">CC-CFT501</strain>
    </source>
</reference>
<dbReference type="Gene3D" id="3.40.50.300">
    <property type="entry name" value="P-loop containing nucleotide triphosphate hydrolases"/>
    <property type="match status" value="2"/>
</dbReference>
<feature type="compositionally biased region" description="Basic and acidic residues" evidence="8">
    <location>
        <begin position="466"/>
        <end position="480"/>
    </location>
</feature>
<dbReference type="InterPro" id="IPR001650">
    <property type="entry name" value="Helicase_C-like"/>
</dbReference>
<feature type="compositionally biased region" description="Basic and acidic residues" evidence="8">
    <location>
        <begin position="433"/>
        <end position="457"/>
    </location>
</feature>
<feature type="short sequence motif" description="Q motif" evidence="6">
    <location>
        <begin position="1"/>
        <end position="29"/>
    </location>
</feature>
<evidence type="ECO:0000256" key="1">
    <source>
        <dbReference type="ARBA" id="ARBA00022741"/>
    </source>
</evidence>
<dbReference type="PROSITE" id="PS51194">
    <property type="entry name" value="HELICASE_CTER"/>
    <property type="match status" value="1"/>
</dbReference>
<evidence type="ECO:0000256" key="2">
    <source>
        <dbReference type="ARBA" id="ARBA00022801"/>
    </source>
</evidence>
<feature type="domain" description="Helicase C-terminal" evidence="10">
    <location>
        <begin position="235"/>
        <end position="384"/>
    </location>
</feature>
<dbReference type="Pfam" id="PF00270">
    <property type="entry name" value="DEAD"/>
    <property type="match status" value="1"/>
</dbReference>
<dbReference type="GO" id="GO:0016787">
    <property type="term" value="F:hydrolase activity"/>
    <property type="evidence" value="ECO:0007669"/>
    <property type="project" value="UniProtKB-KW"/>
</dbReference>
<dbReference type="Proteomes" id="UP000321548">
    <property type="component" value="Unassembled WGS sequence"/>
</dbReference>
<protein>
    <submittedName>
        <fullName evidence="12">DEAD/DEAH box helicase</fullName>
    </submittedName>
</protein>
<evidence type="ECO:0000256" key="4">
    <source>
        <dbReference type="ARBA" id="ARBA00022840"/>
    </source>
</evidence>
<dbReference type="OrthoDB" id="5297934at2"/>
<dbReference type="SUPFAM" id="SSF52540">
    <property type="entry name" value="P-loop containing nucleoside triphosphate hydrolases"/>
    <property type="match status" value="1"/>
</dbReference>